<dbReference type="OrthoDB" id="9779041at2"/>
<feature type="domain" description="NAD(P)-binding" evidence="7">
    <location>
        <begin position="5"/>
        <end position="314"/>
    </location>
</feature>
<evidence type="ECO:0000256" key="2">
    <source>
        <dbReference type="ARBA" id="ARBA00001937"/>
    </source>
</evidence>
<dbReference type="EC" id="4.2.1.47" evidence="4"/>
<evidence type="ECO:0000256" key="1">
    <source>
        <dbReference type="ARBA" id="ARBA00000188"/>
    </source>
</evidence>
<dbReference type="STRING" id="673521.SAMN05660991_04059"/>
<dbReference type="InterPro" id="IPR006368">
    <property type="entry name" value="GDP_Man_deHydtase"/>
</dbReference>
<evidence type="ECO:0000256" key="5">
    <source>
        <dbReference type="ARBA" id="ARBA00023239"/>
    </source>
</evidence>
<evidence type="ECO:0000256" key="4">
    <source>
        <dbReference type="ARBA" id="ARBA00011989"/>
    </source>
</evidence>
<keyword evidence="9" id="KW-1185">Reference proteome</keyword>
<sequence length="326" mass="34765">MGTALVTGVTGQDGGYLVEQLVAAGHEVHGVCRGELSRAGELPHLAAVGSRLRLHRADLRDVTALVRVIDDVAPDWLFNLGGLSSVAASWTDPMTTFDTNARPVIGVLEYLRGRQNRGERPIRFIQASSGESFAGGGGTIDETTPVSPVNPYGAAKALGHQMVGMYRTQGVHCSSLILLNHESPRRPHRFVTRRITAGVAAIAAGRAGDLTLGNLDVCRDWGWAPDYTRAMLLAAEADEPRDYVVATGEAHSLTDLVAAAFARVGIDDWERYVSSDAALLRPTDSAVLTGDATRLRELLGWAPTVGFREMVEAMVDTDVAELGGVA</sequence>
<dbReference type="GO" id="GO:0042351">
    <property type="term" value="P:'de novo' GDP-L-fucose biosynthetic process"/>
    <property type="evidence" value="ECO:0007669"/>
    <property type="project" value="TreeGrafter"/>
</dbReference>
<dbReference type="SUPFAM" id="SSF51735">
    <property type="entry name" value="NAD(P)-binding Rossmann-fold domains"/>
    <property type="match status" value="1"/>
</dbReference>
<dbReference type="CDD" id="cd05260">
    <property type="entry name" value="GDP_MD_SDR_e"/>
    <property type="match status" value="1"/>
</dbReference>
<evidence type="ECO:0000259" key="7">
    <source>
        <dbReference type="Pfam" id="PF16363"/>
    </source>
</evidence>
<dbReference type="PANTHER" id="PTHR43715:SF1">
    <property type="entry name" value="GDP-MANNOSE 4,6 DEHYDRATASE"/>
    <property type="match status" value="1"/>
</dbReference>
<dbReference type="EMBL" id="FOEE01000016">
    <property type="protein sequence ID" value="SEP22635.1"/>
    <property type="molecule type" value="Genomic_DNA"/>
</dbReference>
<comment type="cofactor">
    <cofactor evidence="2">
        <name>NADP(+)</name>
        <dbReference type="ChEBI" id="CHEBI:58349"/>
    </cofactor>
</comment>
<dbReference type="Pfam" id="PF16363">
    <property type="entry name" value="GDP_Man_Dehyd"/>
    <property type="match status" value="1"/>
</dbReference>
<accession>A0A1H8W4R2</accession>
<protein>
    <recommendedName>
        <fullName evidence="4">GDP-mannose 4,6-dehydratase</fullName>
        <ecNumber evidence="4">4.2.1.47</ecNumber>
    </recommendedName>
</protein>
<gene>
    <name evidence="8" type="ORF">SAMN05660991_04059</name>
</gene>
<name>A0A1H8W4R2_9ACTN</name>
<dbReference type="RefSeq" id="WP_091947951.1">
    <property type="nucleotide sequence ID" value="NZ_FOEE01000016.1"/>
</dbReference>
<proteinExistence type="inferred from homology"/>
<evidence type="ECO:0000313" key="8">
    <source>
        <dbReference type="EMBL" id="SEP22635.1"/>
    </source>
</evidence>
<evidence type="ECO:0000256" key="6">
    <source>
        <dbReference type="ARBA" id="ARBA00059383"/>
    </source>
</evidence>
<dbReference type="InterPro" id="IPR036291">
    <property type="entry name" value="NAD(P)-bd_dom_sf"/>
</dbReference>
<dbReference type="GO" id="GO:0008446">
    <property type="term" value="F:GDP-mannose 4,6-dehydratase activity"/>
    <property type="evidence" value="ECO:0007669"/>
    <property type="project" value="UniProtKB-EC"/>
</dbReference>
<dbReference type="Gene3D" id="3.90.25.10">
    <property type="entry name" value="UDP-galactose 4-epimerase, domain 1"/>
    <property type="match status" value="1"/>
</dbReference>
<reference evidence="9" key="1">
    <citation type="submission" date="2016-10" db="EMBL/GenBank/DDBJ databases">
        <authorList>
            <person name="Varghese N."/>
            <person name="Submissions S."/>
        </authorList>
    </citation>
    <scope>NUCLEOTIDE SEQUENCE [LARGE SCALE GENOMIC DNA]</scope>
    <source>
        <strain evidence="9">DSM 45413</strain>
    </source>
</reference>
<evidence type="ECO:0000313" key="9">
    <source>
        <dbReference type="Proteomes" id="UP000198960"/>
    </source>
</evidence>
<evidence type="ECO:0000256" key="3">
    <source>
        <dbReference type="ARBA" id="ARBA00009263"/>
    </source>
</evidence>
<dbReference type="InterPro" id="IPR016040">
    <property type="entry name" value="NAD(P)-bd_dom"/>
</dbReference>
<dbReference type="AlphaFoldDB" id="A0A1H8W4R2"/>
<comment type="function">
    <text evidence="6">Catalyzes the conversion of GDP-D-mannose to GDP-4-dehydro-6-deoxy-D-mannose.</text>
</comment>
<dbReference type="Gene3D" id="3.40.50.720">
    <property type="entry name" value="NAD(P)-binding Rossmann-like Domain"/>
    <property type="match status" value="1"/>
</dbReference>
<keyword evidence="5" id="KW-0456">Lyase</keyword>
<dbReference type="PANTHER" id="PTHR43715">
    <property type="entry name" value="GDP-MANNOSE 4,6-DEHYDRATASE"/>
    <property type="match status" value="1"/>
</dbReference>
<dbReference type="FunFam" id="3.40.50.720:FF:000924">
    <property type="entry name" value="GDP-mannose 4,6 dehydratase"/>
    <property type="match status" value="1"/>
</dbReference>
<comment type="catalytic activity">
    <reaction evidence="1">
        <text>GDP-alpha-D-mannose = GDP-4-dehydro-alpha-D-rhamnose + H2O</text>
        <dbReference type="Rhea" id="RHEA:23820"/>
        <dbReference type="ChEBI" id="CHEBI:15377"/>
        <dbReference type="ChEBI" id="CHEBI:57527"/>
        <dbReference type="ChEBI" id="CHEBI:57964"/>
        <dbReference type="EC" id="4.2.1.47"/>
    </reaction>
</comment>
<comment type="similarity">
    <text evidence="3">Belongs to the NAD(P)-dependent epimerase/dehydratase family. GDP-mannose 4,6-dehydratase subfamily.</text>
</comment>
<organism evidence="8 9">
    <name type="scientific">Trujillonella endophytica</name>
    <dbReference type="NCBI Taxonomy" id="673521"/>
    <lineage>
        <taxon>Bacteria</taxon>
        <taxon>Bacillati</taxon>
        <taxon>Actinomycetota</taxon>
        <taxon>Actinomycetes</taxon>
        <taxon>Geodermatophilales</taxon>
        <taxon>Geodermatophilaceae</taxon>
        <taxon>Trujillonella</taxon>
    </lineage>
</organism>
<dbReference type="Proteomes" id="UP000198960">
    <property type="component" value="Unassembled WGS sequence"/>
</dbReference>